<comment type="caution">
    <text evidence="1">The sequence shown here is derived from an EMBL/GenBank/DDBJ whole genome shotgun (WGS) entry which is preliminary data.</text>
</comment>
<evidence type="ECO:0008006" key="3">
    <source>
        <dbReference type="Google" id="ProtNLM"/>
    </source>
</evidence>
<organism evidence="1 2">
    <name type="scientific">Caerostris darwini</name>
    <dbReference type="NCBI Taxonomy" id="1538125"/>
    <lineage>
        <taxon>Eukaryota</taxon>
        <taxon>Metazoa</taxon>
        <taxon>Ecdysozoa</taxon>
        <taxon>Arthropoda</taxon>
        <taxon>Chelicerata</taxon>
        <taxon>Arachnida</taxon>
        <taxon>Araneae</taxon>
        <taxon>Araneomorphae</taxon>
        <taxon>Entelegynae</taxon>
        <taxon>Araneoidea</taxon>
        <taxon>Araneidae</taxon>
        <taxon>Caerostris</taxon>
    </lineage>
</organism>
<accession>A0AAV4T279</accession>
<name>A0AAV4T279_9ARAC</name>
<evidence type="ECO:0000313" key="2">
    <source>
        <dbReference type="Proteomes" id="UP001054837"/>
    </source>
</evidence>
<evidence type="ECO:0000313" key="1">
    <source>
        <dbReference type="EMBL" id="GIY39546.1"/>
    </source>
</evidence>
<dbReference type="AlphaFoldDB" id="A0AAV4T279"/>
<sequence length="89" mass="9701">MPYLLRGGRAHVLRAVVAVAVEAGEGAVGLESKTCGTERQSASHSAIMPRRGFTNHYSSFFSYYDLERVEALAGHSSTLFQLNRVVNNS</sequence>
<reference evidence="1 2" key="1">
    <citation type="submission" date="2021-06" db="EMBL/GenBank/DDBJ databases">
        <title>Caerostris darwini draft genome.</title>
        <authorList>
            <person name="Kono N."/>
            <person name="Arakawa K."/>
        </authorList>
    </citation>
    <scope>NUCLEOTIDE SEQUENCE [LARGE SCALE GENOMIC DNA]</scope>
</reference>
<protein>
    <recommendedName>
        <fullName evidence="3">Secreted protein</fullName>
    </recommendedName>
</protein>
<gene>
    <name evidence="1" type="ORF">CDAR_539221</name>
</gene>
<dbReference type="Proteomes" id="UP001054837">
    <property type="component" value="Unassembled WGS sequence"/>
</dbReference>
<keyword evidence="2" id="KW-1185">Reference proteome</keyword>
<proteinExistence type="predicted"/>
<dbReference type="EMBL" id="BPLQ01008818">
    <property type="protein sequence ID" value="GIY39546.1"/>
    <property type="molecule type" value="Genomic_DNA"/>
</dbReference>